<keyword evidence="2" id="KW-0539">Nucleus</keyword>
<dbReference type="Pfam" id="PF11951">
    <property type="entry name" value="Fungal_trans_2"/>
    <property type="match status" value="1"/>
</dbReference>
<gene>
    <name evidence="4" type="ORF">NLU13_5749</name>
</gene>
<name>A0AA39L7Y4_SARSR</name>
<dbReference type="PANTHER" id="PTHR37534">
    <property type="entry name" value="TRANSCRIPTIONAL ACTIVATOR PROTEIN UGA3"/>
    <property type="match status" value="1"/>
</dbReference>
<protein>
    <submittedName>
        <fullName evidence="4">Uncharacterized protein</fullName>
    </submittedName>
</protein>
<dbReference type="Proteomes" id="UP001175261">
    <property type="component" value="Unassembled WGS sequence"/>
</dbReference>
<comment type="subcellular location">
    <subcellularLocation>
        <location evidence="1">Nucleus</location>
    </subcellularLocation>
</comment>
<dbReference type="GO" id="GO:0000976">
    <property type="term" value="F:transcription cis-regulatory region binding"/>
    <property type="evidence" value="ECO:0007669"/>
    <property type="project" value="TreeGrafter"/>
</dbReference>
<keyword evidence="5" id="KW-1185">Reference proteome</keyword>
<feature type="compositionally biased region" description="Polar residues" evidence="3">
    <location>
        <begin position="360"/>
        <end position="373"/>
    </location>
</feature>
<evidence type="ECO:0000256" key="2">
    <source>
        <dbReference type="ARBA" id="ARBA00023242"/>
    </source>
</evidence>
<dbReference type="GO" id="GO:0003700">
    <property type="term" value="F:DNA-binding transcription factor activity"/>
    <property type="evidence" value="ECO:0007669"/>
    <property type="project" value="TreeGrafter"/>
</dbReference>
<evidence type="ECO:0000256" key="3">
    <source>
        <dbReference type="SAM" id="MobiDB-lite"/>
    </source>
</evidence>
<evidence type="ECO:0000313" key="5">
    <source>
        <dbReference type="Proteomes" id="UP001175261"/>
    </source>
</evidence>
<dbReference type="InterPro" id="IPR021858">
    <property type="entry name" value="Fun_TF"/>
</dbReference>
<dbReference type="PANTHER" id="PTHR37534:SF25">
    <property type="entry name" value="ZN(II)2CYS6 TRANSCRIPTION FACTOR (EUROFUNG)"/>
    <property type="match status" value="1"/>
</dbReference>
<comment type="caution">
    <text evidence="4">The sequence shown here is derived from an EMBL/GenBank/DDBJ whole genome shotgun (WGS) entry which is preliminary data.</text>
</comment>
<proteinExistence type="predicted"/>
<dbReference type="AlphaFoldDB" id="A0AA39L7Y4"/>
<organism evidence="4 5">
    <name type="scientific">Sarocladium strictum</name>
    <name type="common">Black bundle disease fungus</name>
    <name type="synonym">Acremonium strictum</name>
    <dbReference type="NCBI Taxonomy" id="5046"/>
    <lineage>
        <taxon>Eukaryota</taxon>
        <taxon>Fungi</taxon>
        <taxon>Dikarya</taxon>
        <taxon>Ascomycota</taxon>
        <taxon>Pezizomycotina</taxon>
        <taxon>Sordariomycetes</taxon>
        <taxon>Hypocreomycetidae</taxon>
        <taxon>Hypocreales</taxon>
        <taxon>Sarocladiaceae</taxon>
        <taxon>Sarocladium</taxon>
    </lineage>
</organism>
<dbReference type="EMBL" id="JAPDFR010000004">
    <property type="protein sequence ID" value="KAK0387437.1"/>
    <property type="molecule type" value="Genomic_DNA"/>
</dbReference>
<dbReference type="GO" id="GO:0045944">
    <property type="term" value="P:positive regulation of transcription by RNA polymerase II"/>
    <property type="evidence" value="ECO:0007669"/>
    <property type="project" value="TreeGrafter"/>
</dbReference>
<feature type="region of interest" description="Disordered" evidence="3">
    <location>
        <begin position="353"/>
        <end position="377"/>
    </location>
</feature>
<evidence type="ECO:0000313" key="4">
    <source>
        <dbReference type="EMBL" id="KAK0387437.1"/>
    </source>
</evidence>
<dbReference type="GO" id="GO:0005634">
    <property type="term" value="C:nucleus"/>
    <property type="evidence" value="ECO:0007669"/>
    <property type="project" value="UniProtKB-SubCell"/>
</dbReference>
<sequence>MRTRLSITCMYLPAPTMPLTYRTRKAQFGRPVRMTTEVLYCRKMSRSHCIEIHLYTPLAAEGSGHSEGELTWNPTSPEHISQRDPLLRHALVHQPLSVPQSQESTHFLSRSHSQASGLSRKSALKSWQLTAEQAQLVKHFLTYLLPWFDYLDPRAPFRSHIQATILQDQCILYAVLAVSARHLEAVNSARHDSDEYERKCLELLIPAIRDSCTHPEPIHDSIFVMAVMQRCLEEMTGPHDRSTITHTVCASVLLRMKTRNEHPSDLVNAAMAVAMRQELYIANIIQRPMKIAGHHCGVDESLDPAPDFMWALRITSHTVRVTNYVYDSAPRSTEQWDQLWQYLEDWDRSKPPSFNPLNEVGTSSASEDPPSNSGRRRIHVADGTFPEIYYMSDPPIAARQYLEICKILLLAHDPRVSNLGLGRTASMVAREETIRDSVRLIVGIALSNPEYTAARILAGLSVGMAGELFTESREIAQLLSIASQAEMHIGWPGLKVSQRLKEFWAVNSPDIG</sequence>
<reference evidence="4" key="1">
    <citation type="submission" date="2022-10" db="EMBL/GenBank/DDBJ databases">
        <title>Determination and structural analysis of whole genome sequence of Sarocladium strictum F4-1.</title>
        <authorList>
            <person name="Hu L."/>
            <person name="Jiang Y."/>
        </authorList>
    </citation>
    <scope>NUCLEOTIDE SEQUENCE</scope>
    <source>
        <strain evidence="4">F4-1</strain>
    </source>
</reference>
<accession>A0AA39L7Y4</accession>
<evidence type="ECO:0000256" key="1">
    <source>
        <dbReference type="ARBA" id="ARBA00004123"/>
    </source>
</evidence>